<sequence>MAVLNLKYGYLYLAEPETGSRSTVAALTGQHDGSEIRGGHHASQWQILKSKMITPAELASVITFSVVRNPLDILITRTLKGSKHSLIYNISRYVNKRLFYKHYGCDRLLRYEDGLEDVINEFFSNINAPPVHLDMIGKSENKKPWHYYYTDIELEFARLLIPEIEAYGY</sequence>
<protein>
    <recommendedName>
        <fullName evidence="2">Sulfotransferase domain-containing protein</fullName>
    </recommendedName>
</protein>
<gene>
    <name evidence="1" type="ORF">S12H4_51600</name>
</gene>
<name>X1UGX5_9ZZZZ</name>
<dbReference type="AlphaFoldDB" id="X1UGX5"/>
<comment type="caution">
    <text evidence="1">The sequence shown here is derived from an EMBL/GenBank/DDBJ whole genome shotgun (WGS) entry which is preliminary data.</text>
</comment>
<proteinExistence type="predicted"/>
<evidence type="ECO:0008006" key="2">
    <source>
        <dbReference type="Google" id="ProtNLM"/>
    </source>
</evidence>
<organism evidence="1">
    <name type="scientific">marine sediment metagenome</name>
    <dbReference type="NCBI Taxonomy" id="412755"/>
    <lineage>
        <taxon>unclassified sequences</taxon>
        <taxon>metagenomes</taxon>
        <taxon>ecological metagenomes</taxon>
    </lineage>
</organism>
<accession>X1UGX5</accession>
<reference evidence="1" key="1">
    <citation type="journal article" date="2014" name="Front. Microbiol.">
        <title>High frequency of phylogenetically diverse reductive dehalogenase-homologous genes in deep subseafloor sedimentary metagenomes.</title>
        <authorList>
            <person name="Kawai M."/>
            <person name="Futagami T."/>
            <person name="Toyoda A."/>
            <person name="Takaki Y."/>
            <person name="Nishi S."/>
            <person name="Hori S."/>
            <person name="Arai W."/>
            <person name="Tsubouchi T."/>
            <person name="Morono Y."/>
            <person name="Uchiyama I."/>
            <person name="Ito T."/>
            <person name="Fujiyama A."/>
            <person name="Inagaki F."/>
            <person name="Takami H."/>
        </authorList>
    </citation>
    <scope>NUCLEOTIDE SEQUENCE</scope>
    <source>
        <strain evidence="1">Expedition CK06-06</strain>
    </source>
</reference>
<dbReference type="EMBL" id="BARW01032628">
    <property type="protein sequence ID" value="GAJ02832.1"/>
    <property type="molecule type" value="Genomic_DNA"/>
</dbReference>
<evidence type="ECO:0000313" key="1">
    <source>
        <dbReference type="EMBL" id="GAJ02832.1"/>
    </source>
</evidence>